<feature type="domain" description="CHAD" evidence="3">
    <location>
        <begin position="222"/>
        <end position="509"/>
    </location>
</feature>
<dbReference type="RefSeq" id="WP_058892190.1">
    <property type="nucleotide sequence ID" value="NZ_LQBL01000031.1"/>
</dbReference>
<name>A0A0W8I2W9_9MICO</name>
<dbReference type="InterPro" id="IPR023577">
    <property type="entry name" value="CYTH_domain"/>
</dbReference>
<dbReference type="PROSITE" id="PS51707">
    <property type="entry name" value="CYTH"/>
    <property type="match status" value="1"/>
</dbReference>
<accession>A0A0W8I2W9</accession>
<dbReference type="SMART" id="SM01118">
    <property type="entry name" value="CYTH"/>
    <property type="match status" value="1"/>
</dbReference>
<sequence>MATESEAGMQQVEAELKFAIGADDPLPALGELVEVGPVHEQHLRAVYLDTQALHLVRHRITLRRREGGPDAGWHLKSPLPDGTRLEVHAPLADGPGRLRVPETLREEVLATLGHALPDGPDGALLPAAVLVTHRLELDLLDPARPEVVLARLCDDRVTALPAGETWRELEVELVDGDDALLRQVADTVERQGLPLAEDPSKLSRALGPRPERARRGEGPAADGPAADVVLAYLAAQVAVVVGREDDVRTDAPDAVHKARVATRRLRSALRTFRRLLDRDVADPLRQEIRWFATALGEPRDAEVMRDHLLVAVDDLPQHEVVGPVRERVSTELEQRHAAAHRALVQVLDSDRYRELLDQLMDLLAVPPWRGRAHQPAEEVLPGLVADAVDRARTQARAAERAEGPQQLPLLHEARKKAKAVRYACEALAPALGAEAADAAEVWEQVTETLGAVQDAALAAEWLREVAAAAQEAGEPGYTYGVLAAQAVRRAQAARDGEMALARALEHGWP</sequence>
<reference evidence="4 5" key="1">
    <citation type="submission" date="2015-12" db="EMBL/GenBank/DDBJ databases">
        <title>Serinicoccus chungangenesis strain CD08_5 genome sequencing and assembly.</title>
        <authorList>
            <person name="Chander A.M."/>
            <person name="Kaur G."/>
            <person name="Nair G.R."/>
            <person name="Dhawan D.K."/>
            <person name="Kochhar R.K."/>
            <person name="Mayilraj S."/>
            <person name="Bhadada S.K."/>
        </authorList>
    </citation>
    <scope>NUCLEOTIDE SEQUENCE [LARGE SCALE GENOMIC DNA]</scope>
    <source>
        <strain evidence="4 5">CD08_5</strain>
    </source>
</reference>
<dbReference type="PANTHER" id="PTHR39339">
    <property type="entry name" value="SLR1444 PROTEIN"/>
    <property type="match status" value="1"/>
</dbReference>
<organism evidence="4 5">
    <name type="scientific">Serinicoccus chungangensis</name>
    <dbReference type="NCBI Taxonomy" id="767452"/>
    <lineage>
        <taxon>Bacteria</taxon>
        <taxon>Bacillati</taxon>
        <taxon>Actinomycetota</taxon>
        <taxon>Actinomycetes</taxon>
        <taxon>Micrococcales</taxon>
        <taxon>Ornithinimicrobiaceae</taxon>
        <taxon>Serinicoccus</taxon>
    </lineage>
</organism>
<dbReference type="PROSITE" id="PS51708">
    <property type="entry name" value="CHAD"/>
    <property type="match status" value="1"/>
</dbReference>
<evidence type="ECO:0000313" key="5">
    <source>
        <dbReference type="Proteomes" id="UP000054837"/>
    </source>
</evidence>
<dbReference type="CDD" id="cd07374">
    <property type="entry name" value="CYTH-like_Pase"/>
    <property type="match status" value="1"/>
</dbReference>
<dbReference type="SUPFAM" id="SSF55154">
    <property type="entry name" value="CYTH-like phosphatases"/>
    <property type="match status" value="1"/>
</dbReference>
<feature type="domain" description="CYTH" evidence="2">
    <location>
        <begin position="11"/>
        <end position="212"/>
    </location>
</feature>
<protein>
    <recommendedName>
        <fullName evidence="6">CHAD domain-containing protein</fullName>
    </recommendedName>
</protein>
<evidence type="ECO:0000256" key="1">
    <source>
        <dbReference type="SAM" id="MobiDB-lite"/>
    </source>
</evidence>
<comment type="caution">
    <text evidence="4">The sequence shown here is derived from an EMBL/GenBank/DDBJ whole genome shotgun (WGS) entry which is preliminary data.</text>
</comment>
<dbReference type="AlphaFoldDB" id="A0A0W8I2W9"/>
<keyword evidence="5" id="KW-1185">Reference proteome</keyword>
<proteinExistence type="predicted"/>
<dbReference type="Pfam" id="PF01928">
    <property type="entry name" value="CYTH"/>
    <property type="match status" value="1"/>
</dbReference>
<dbReference type="InterPro" id="IPR033469">
    <property type="entry name" value="CYTH-like_dom_sf"/>
</dbReference>
<dbReference type="SMART" id="SM00880">
    <property type="entry name" value="CHAD"/>
    <property type="match status" value="1"/>
</dbReference>
<dbReference type="OrthoDB" id="9777271at2"/>
<gene>
    <name evidence="4" type="ORF">AVL62_08120</name>
</gene>
<dbReference type="Gene3D" id="1.40.20.10">
    <property type="entry name" value="CHAD domain"/>
    <property type="match status" value="1"/>
</dbReference>
<dbReference type="EMBL" id="LQBL01000031">
    <property type="protein sequence ID" value="KUG51895.1"/>
    <property type="molecule type" value="Genomic_DNA"/>
</dbReference>
<dbReference type="Proteomes" id="UP000054837">
    <property type="component" value="Unassembled WGS sequence"/>
</dbReference>
<dbReference type="Pfam" id="PF05235">
    <property type="entry name" value="CHAD"/>
    <property type="match status" value="1"/>
</dbReference>
<evidence type="ECO:0000259" key="2">
    <source>
        <dbReference type="PROSITE" id="PS51707"/>
    </source>
</evidence>
<evidence type="ECO:0008006" key="6">
    <source>
        <dbReference type="Google" id="ProtNLM"/>
    </source>
</evidence>
<dbReference type="InterPro" id="IPR038186">
    <property type="entry name" value="CHAD_dom_sf"/>
</dbReference>
<dbReference type="STRING" id="767452.AVL62_08120"/>
<dbReference type="Gene3D" id="2.40.320.10">
    <property type="entry name" value="Hypothetical Protein Pfu-838710-001"/>
    <property type="match status" value="1"/>
</dbReference>
<evidence type="ECO:0000313" key="4">
    <source>
        <dbReference type="EMBL" id="KUG51895.1"/>
    </source>
</evidence>
<dbReference type="InterPro" id="IPR007899">
    <property type="entry name" value="CHAD_dom"/>
</dbReference>
<dbReference type="PANTHER" id="PTHR39339:SF1">
    <property type="entry name" value="CHAD DOMAIN-CONTAINING PROTEIN"/>
    <property type="match status" value="1"/>
</dbReference>
<evidence type="ECO:0000259" key="3">
    <source>
        <dbReference type="PROSITE" id="PS51708"/>
    </source>
</evidence>
<feature type="region of interest" description="Disordered" evidence="1">
    <location>
        <begin position="192"/>
        <end position="221"/>
    </location>
</feature>